<protein>
    <submittedName>
        <fullName evidence="1">Uncharacterized protein</fullName>
    </submittedName>
</protein>
<organism evidence="1 2">
    <name type="scientific">Solanum tuberosum</name>
    <name type="common">Potato</name>
    <dbReference type="NCBI Taxonomy" id="4113"/>
    <lineage>
        <taxon>Eukaryota</taxon>
        <taxon>Viridiplantae</taxon>
        <taxon>Streptophyta</taxon>
        <taxon>Embryophyta</taxon>
        <taxon>Tracheophyta</taxon>
        <taxon>Spermatophyta</taxon>
        <taxon>Magnoliopsida</taxon>
        <taxon>eudicotyledons</taxon>
        <taxon>Gunneridae</taxon>
        <taxon>Pentapetalae</taxon>
        <taxon>asterids</taxon>
        <taxon>lamiids</taxon>
        <taxon>Solanales</taxon>
        <taxon>Solanaceae</taxon>
        <taxon>Solanoideae</taxon>
        <taxon>Solaneae</taxon>
        <taxon>Solanum</taxon>
    </lineage>
</organism>
<dbReference type="HOGENOM" id="CLU_2946245_0_0_1"/>
<dbReference type="EnsemblPlants" id="PGSC0003DMT400017260">
    <property type="protein sequence ID" value="PGSC0003DMT400017260"/>
    <property type="gene ID" value="PGSC0003DMG400006728"/>
</dbReference>
<accession>M1A8R3</accession>
<evidence type="ECO:0000313" key="1">
    <source>
        <dbReference type="EnsemblPlants" id="PGSC0003DMT400017260"/>
    </source>
</evidence>
<dbReference type="PaxDb" id="4113-PGSC0003DMT400017260"/>
<evidence type="ECO:0000313" key="2">
    <source>
        <dbReference type="Proteomes" id="UP000011115"/>
    </source>
</evidence>
<reference evidence="1" key="2">
    <citation type="submission" date="2015-06" db="UniProtKB">
        <authorList>
            <consortium name="EnsemblPlants"/>
        </authorList>
    </citation>
    <scope>IDENTIFICATION</scope>
    <source>
        <strain evidence="1">DM1-3 516 R44</strain>
    </source>
</reference>
<name>M1A8R3_SOLTU</name>
<reference evidence="2" key="1">
    <citation type="journal article" date="2011" name="Nature">
        <title>Genome sequence and analysis of the tuber crop potato.</title>
        <authorList>
            <consortium name="The Potato Genome Sequencing Consortium"/>
        </authorList>
    </citation>
    <scope>NUCLEOTIDE SEQUENCE [LARGE SCALE GENOMIC DNA]</scope>
    <source>
        <strain evidence="2">cv. DM1-3 516 R44</strain>
    </source>
</reference>
<dbReference type="InParanoid" id="M1A8R3"/>
<sequence>MQAPPVFYLKISLSRCLYRFDKFTLSIVLDVNFRTLSLGHLGSSQTLERLSSQIEETCTG</sequence>
<proteinExistence type="predicted"/>
<dbReference type="Proteomes" id="UP000011115">
    <property type="component" value="Unassembled WGS sequence"/>
</dbReference>
<keyword evidence="2" id="KW-1185">Reference proteome</keyword>
<dbReference type="AlphaFoldDB" id="M1A8R3"/>
<dbReference type="Gramene" id="PGSC0003DMT400017260">
    <property type="protein sequence ID" value="PGSC0003DMT400017260"/>
    <property type="gene ID" value="PGSC0003DMG400006728"/>
</dbReference>